<dbReference type="GO" id="GO:0031564">
    <property type="term" value="P:transcription antitermination"/>
    <property type="evidence" value="ECO:0007669"/>
    <property type="project" value="UniProtKB-KW"/>
</dbReference>
<sequence>MTRSKMREHCFKMLFCADFYPAEEKTGQLIQYFEEPKEDDLNAEGVEEIIHDVDMSEENAAYLRERAESIMIKIPELDSKINEVAEGWKTKRMGKAELTILRLALFEILFDEEVPEKVAINEAVELAKKYGGNEAPAFINGVLAKLV</sequence>
<keyword evidence="2 6" id="KW-0889">Transcription antitermination</keyword>
<organism evidence="8 9">
    <name type="scientific">Lacrimispora celerecrescens</name>
    <dbReference type="NCBI Taxonomy" id="29354"/>
    <lineage>
        <taxon>Bacteria</taxon>
        <taxon>Bacillati</taxon>
        <taxon>Bacillota</taxon>
        <taxon>Clostridia</taxon>
        <taxon>Lachnospirales</taxon>
        <taxon>Lachnospiraceae</taxon>
        <taxon>Lacrimispora</taxon>
    </lineage>
</organism>
<dbReference type="GO" id="GO:0005829">
    <property type="term" value="C:cytosol"/>
    <property type="evidence" value="ECO:0007669"/>
    <property type="project" value="TreeGrafter"/>
</dbReference>
<comment type="function">
    <text evidence="6">Involved in transcription antitermination. Required for transcription of ribosomal RNA (rRNA) genes. Binds specifically to the boxA antiterminator sequence of the ribosomal RNA (rrn) operons.</text>
</comment>
<evidence type="ECO:0000313" key="9">
    <source>
        <dbReference type="Proteomes" id="UP000028525"/>
    </source>
</evidence>
<evidence type="ECO:0000256" key="3">
    <source>
        <dbReference type="ARBA" id="ARBA00022884"/>
    </source>
</evidence>
<evidence type="ECO:0000256" key="1">
    <source>
        <dbReference type="ARBA" id="ARBA00005952"/>
    </source>
</evidence>
<reference evidence="8 9" key="1">
    <citation type="submission" date="2014-07" db="EMBL/GenBank/DDBJ databases">
        <title>Draft genome of Clostridium celerecrescens 152B isolated from sediments associated with methane hydrate from Krishna Godavari basin.</title>
        <authorList>
            <person name="Honkalas V.S."/>
            <person name="Dabir A.P."/>
            <person name="Arora P."/>
            <person name="Dhakephalkar P.K."/>
        </authorList>
    </citation>
    <scope>NUCLEOTIDE SEQUENCE [LARGE SCALE GENOMIC DNA]</scope>
    <source>
        <strain evidence="8 9">152B</strain>
    </source>
</reference>
<dbReference type="Pfam" id="PF01029">
    <property type="entry name" value="NusB"/>
    <property type="match status" value="1"/>
</dbReference>
<gene>
    <name evidence="6" type="primary">nusB</name>
    <name evidence="8" type="ORF">IO98_00710</name>
</gene>
<dbReference type="AlphaFoldDB" id="A0A084JS01"/>
<keyword evidence="9" id="KW-1185">Reference proteome</keyword>
<dbReference type="OrthoDB" id="9811381at2"/>
<evidence type="ECO:0000256" key="4">
    <source>
        <dbReference type="ARBA" id="ARBA00023015"/>
    </source>
</evidence>
<dbReference type="InterPro" id="IPR011605">
    <property type="entry name" value="NusB_fam"/>
</dbReference>
<keyword evidence="5 6" id="KW-0804">Transcription</keyword>
<dbReference type="NCBIfam" id="TIGR01951">
    <property type="entry name" value="nusB"/>
    <property type="match status" value="1"/>
</dbReference>
<evidence type="ECO:0000256" key="6">
    <source>
        <dbReference type="HAMAP-Rule" id="MF_00073"/>
    </source>
</evidence>
<comment type="similarity">
    <text evidence="1 6">Belongs to the NusB family.</text>
</comment>
<dbReference type="SUPFAM" id="SSF48013">
    <property type="entry name" value="NusB-like"/>
    <property type="match status" value="1"/>
</dbReference>
<dbReference type="GO" id="GO:0003723">
    <property type="term" value="F:RNA binding"/>
    <property type="evidence" value="ECO:0007669"/>
    <property type="project" value="UniProtKB-UniRule"/>
</dbReference>
<evidence type="ECO:0000259" key="7">
    <source>
        <dbReference type="Pfam" id="PF01029"/>
    </source>
</evidence>
<dbReference type="HAMAP" id="MF_00073">
    <property type="entry name" value="NusB"/>
    <property type="match status" value="1"/>
</dbReference>
<dbReference type="Proteomes" id="UP000028525">
    <property type="component" value="Unassembled WGS sequence"/>
</dbReference>
<dbReference type="EMBL" id="JPME01000002">
    <property type="protein sequence ID" value="KEZ91735.1"/>
    <property type="molecule type" value="Genomic_DNA"/>
</dbReference>
<comment type="caution">
    <text evidence="8">The sequence shown here is derived from an EMBL/GenBank/DDBJ whole genome shotgun (WGS) entry which is preliminary data.</text>
</comment>
<evidence type="ECO:0000256" key="5">
    <source>
        <dbReference type="ARBA" id="ARBA00023163"/>
    </source>
</evidence>
<feature type="domain" description="NusB/RsmB/TIM44" evidence="7">
    <location>
        <begin position="6"/>
        <end position="146"/>
    </location>
</feature>
<dbReference type="GO" id="GO:0006353">
    <property type="term" value="P:DNA-templated transcription termination"/>
    <property type="evidence" value="ECO:0007669"/>
    <property type="project" value="UniProtKB-UniRule"/>
</dbReference>
<dbReference type="PANTHER" id="PTHR11078:SF3">
    <property type="entry name" value="ANTITERMINATION NUSB DOMAIN-CONTAINING PROTEIN"/>
    <property type="match status" value="1"/>
</dbReference>
<protein>
    <recommendedName>
        <fullName evidence="6">Transcription antitermination protein NusB</fullName>
    </recommendedName>
    <alternativeName>
        <fullName evidence="6">Antitermination factor NusB</fullName>
    </alternativeName>
</protein>
<dbReference type="STRING" id="29354.IO98_00710"/>
<dbReference type="InterPro" id="IPR006027">
    <property type="entry name" value="NusB_RsmB_TIM44"/>
</dbReference>
<accession>A0A084JS01</accession>
<evidence type="ECO:0000313" key="8">
    <source>
        <dbReference type="EMBL" id="KEZ91735.1"/>
    </source>
</evidence>
<dbReference type="PANTHER" id="PTHR11078">
    <property type="entry name" value="N UTILIZATION SUBSTANCE PROTEIN B-RELATED"/>
    <property type="match status" value="1"/>
</dbReference>
<evidence type="ECO:0000256" key="2">
    <source>
        <dbReference type="ARBA" id="ARBA00022814"/>
    </source>
</evidence>
<keyword evidence="3 6" id="KW-0694">RNA-binding</keyword>
<dbReference type="RefSeq" id="WP_038277081.1">
    <property type="nucleotide sequence ID" value="NZ_JPME01000002.1"/>
</dbReference>
<proteinExistence type="inferred from homology"/>
<dbReference type="InterPro" id="IPR035926">
    <property type="entry name" value="NusB-like_sf"/>
</dbReference>
<keyword evidence="4 6" id="KW-0805">Transcription regulation</keyword>
<name>A0A084JS01_9FIRM</name>
<dbReference type="Gene3D" id="1.10.940.10">
    <property type="entry name" value="NusB-like"/>
    <property type="match status" value="1"/>
</dbReference>